<reference evidence="11 12" key="1">
    <citation type="submission" date="2017-08" db="EMBL/GenBank/DDBJ databases">
        <authorList>
            <person name="de Groot N.N."/>
        </authorList>
    </citation>
    <scope>NUCLEOTIDE SEQUENCE [LARGE SCALE GENOMIC DNA]</scope>
    <source>
        <strain evidence="11 12">USBA 352</strain>
    </source>
</reference>
<keyword evidence="12" id="KW-1185">Reference proteome</keyword>
<evidence type="ECO:0000256" key="3">
    <source>
        <dbReference type="ARBA" id="ARBA00022475"/>
    </source>
</evidence>
<dbReference type="PANTHER" id="PTHR42781">
    <property type="entry name" value="SPERMIDINE/PUTRESCINE IMPORT ATP-BINDING PROTEIN POTA"/>
    <property type="match status" value="1"/>
</dbReference>
<keyword evidence="8" id="KW-0406">Ion transport</keyword>
<dbReference type="GO" id="GO:0043190">
    <property type="term" value="C:ATP-binding cassette (ABC) transporter complex"/>
    <property type="evidence" value="ECO:0007669"/>
    <property type="project" value="InterPro"/>
</dbReference>
<organism evidence="11 12">
    <name type="scientific">Stappia indica</name>
    <dbReference type="NCBI Taxonomy" id="538381"/>
    <lineage>
        <taxon>Bacteria</taxon>
        <taxon>Pseudomonadati</taxon>
        <taxon>Pseudomonadota</taxon>
        <taxon>Alphaproteobacteria</taxon>
        <taxon>Hyphomicrobiales</taxon>
        <taxon>Stappiaceae</taxon>
        <taxon>Stappia</taxon>
    </lineage>
</organism>
<keyword evidence="3" id="KW-1003">Cell membrane</keyword>
<keyword evidence="9" id="KW-0472">Membrane</keyword>
<dbReference type="InterPro" id="IPR008995">
    <property type="entry name" value="Mo/tungstate-bd_C_term_dom"/>
</dbReference>
<proteinExistence type="inferred from homology"/>
<dbReference type="InterPro" id="IPR050093">
    <property type="entry name" value="ABC_SmlMolc_Importer"/>
</dbReference>
<dbReference type="PROSITE" id="PS00211">
    <property type="entry name" value="ABC_TRANSPORTER_1"/>
    <property type="match status" value="1"/>
</dbReference>
<dbReference type="InterPro" id="IPR015853">
    <property type="entry name" value="ABC_transpr_FbpC"/>
</dbReference>
<dbReference type="InterPro" id="IPR013611">
    <property type="entry name" value="Transp-assoc_OB_typ2"/>
</dbReference>
<dbReference type="SUPFAM" id="SSF50331">
    <property type="entry name" value="MOP-like"/>
    <property type="match status" value="1"/>
</dbReference>
<dbReference type="InterPro" id="IPR017871">
    <property type="entry name" value="ABC_transporter-like_CS"/>
</dbReference>
<dbReference type="GO" id="GO:0005524">
    <property type="term" value="F:ATP binding"/>
    <property type="evidence" value="ECO:0007669"/>
    <property type="project" value="UniProtKB-KW"/>
</dbReference>
<dbReference type="GO" id="GO:0015697">
    <property type="term" value="P:quaternary ammonium group transport"/>
    <property type="evidence" value="ECO:0007669"/>
    <property type="project" value="UniProtKB-ARBA"/>
</dbReference>
<dbReference type="SMART" id="SM00382">
    <property type="entry name" value="AAA"/>
    <property type="match status" value="1"/>
</dbReference>
<keyword evidence="6 11" id="KW-0067">ATP-binding</keyword>
<dbReference type="AlphaFoldDB" id="A0A285S6D6"/>
<dbReference type="STRING" id="538381.GCA_001696535_00383"/>
<dbReference type="Proteomes" id="UP000219331">
    <property type="component" value="Unassembled WGS sequence"/>
</dbReference>
<accession>A0A285S6D6</accession>
<evidence type="ECO:0000256" key="7">
    <source>
        <dbReference type="ARBA" id="ARBA00023004"/>
    </source>
</evidence>
<evidence type="ECO:0000256" key="1">
    <source>
        <dbReference type="ARBA" id="ARBA00005417"/>
    </source>
</evidence>
<dbReference type="SUPFAM" id="SSF52540">
    <property type="entry name" value="P-loop containing nucleoside triphosphate hydrolases"/>
    <property type="match status" value="1"/>
</dbReference>
<dbReference type="InterPro" id="IPR027417">
    <property type="entry name" value="P-loop_NTPase"/>
</dbReference>
<evidence type="ECO:0000259" key="10">
    <source>
        <dbReference type="PROSITE" id="PS50893"/>
    </source>
</evidence>
<evidence type="ECO:0000313" key="12">
    <source>
        <dbReference type="Proteomes" id="UP000219331"/>
    </source>
</evidence>
<gene>
    <name evidence="11" type="ORF">SAMN05421512_10410</name>
</gene>
<keyword evidence="4" id="KW-0410">Iron transport</keyword>
<dbReference type="GO" id="GO:0016887">
    <property type="term" value="F:ATP hydrolysis activity"/>
    <property type="evidence" value="ECO:0007669"/>
    <property type="project" value="InterPro"/>
</dbReference>
<evidence type="ECO:0000256" key="4">
    <source>
        <dbReference type="ARBA" id="ARBA00022496"/>
    </source>
</evidence>
<name>A0A285S6D6_9HYPH</name>
<keyword evidence="2" id="KW-0813">Transport</keyword>
<evidence type="ECO:0000313" key="11">
    <source>
        <dbReference type="EMBL" id="SOC02965.1"/>
    </source>
</evidence>
<dbReference type="EMBL" id="OBML01000004">
    <property type="protein sequence ID" value="SOC02965.1"/>
    <property type="molecule type" value="Genomic_DNA"/>
</dbReference>
<sequence length="375" mass="40606">MTTMTEARPSEAQARRWGTRGTAGATIAARLSFEAVSHSYGQLAAVRSVSLTVEPGEVLCLLGHSGCGKTTLLRIAAGVERQSSGRVLINEREVAGPQAFLPPERRGVGLMFQDYALFPHLTIAENVAFGLTHMGRAEARQTALTALTRVGLASHAGDHPHALSGGEQQRVALARAIAPRPGVLLMDEPFSGLDRRLRDTVRDETLAVLRETRATCVMVTHDPEEAMRMGDRIALMRKGRLVQLGSADDLYNRPVDMFAARFFSELNELEASAGDNEVETVFGRFAAPGISRGQDVDVCVRPQGILLGEEGEGQRGRVTRRRFIGEVDLVEVAVEGLDLPLHARIRDGGRFAVGMDVGVRLDARDVIAFPHDSGE</sequence>
<dbReference type="InterPro" id="IPR003439">
    <property type="entry name" value="ABC_transporter-like_ATP-bd"/>
</dbReference>
<dbReference type="FunFam" id="3.40.50.300:FF:000425">
    <property type="entry name" value="Probable ABC transporter, ATP-binding subunit"/>
    <property type="match status" value="1"/>
</dbReference>
<dbReference type="Pfam" id="PF00005">
    <property type="entry name" value="ABC_tran"/>
    <property type="match status" value="1"/>
</dbReference>
<evidence type="ECO:0000256" key="2">
    <source>
        <dbReference type="ARBA" id="ARBA00022448"/>
    </source>
</evidence>
<protein>
    <submittedName>
        <fullName evidence="11">Iron(III) transport system ATP-binding protein</fullName>
    </submittedName>
</protein>
<dbReference type="CDD" id="cd03259">
    <property type="entry name" value="ABC_Carb_Solutes_like"/>
    <property type="match status" value="1"/>
</dbReference>
<evidence type="ECO:0000256" key="8">
    <source>
        <dbReference type="ARBA" id="ARBA00023065"/>
    </source>
</evidence>
<keyword evidence="7" id="KW-0408">Iron</keyword>
<dbReference type="PROSITE" id="PS50893">
    <property type="entry name" value="ABC_TRANSPORTER_2"/>
    <property type="match status" value="1"/>
</dbReference>
<evidence type="ECO:0000256" key="5">
    <source>
        <dbReference type="ARBA" id="ARBA00022741"/>
    </source>
</evidence>
<comment type="similarity">
    <text evidence="1">Belongs to the ABC transporter superfamily.</text>
</comment>
<evidence type="ECO:0000256" key="6">
    <source>
        <dbReference type="ARBA" id="ARBA00022840"/>
    </source>
</evidence>
<evidence type="ECO:0000256" key="9">
    <source>
        <dbReference type="ARBA" id="ARBA00023136"/>
    </source>
</evidence>
<dbReference type="InterPro" id="IPR003593">
    <property type="entry name" value="AAA+_ATPase"/>
</dbReference>
<dbReference type="Gene3D" id="3.40.50.300">
    <property type="entry name" value="P-loop containing nucleotide triphosphate hydrolases"/>
    <property type="match status" value="1"/>
</dbReference>
<dbReference type="Pfam" id="PF08402">
    <property type="entry name" value="TOBE_2"/>
    <property type="match status" value="1"/>
</dbReference>
<dbReference type="GO" id="GO:0015408">
    <property type="term" value="F:ABC-type ferric iron transporter activity"/>
    <property type="evidence" value="ECO:0007669"/>
    <property type="project" value="InterPro"/>
</dbReference>
<dbReference type="PANTHER" id="PTHR42781:SF4">
    <property type="entry name" value="SPERMIDINE_PUTRESCINE IMPORT ATP-BINDING PROTEIN POTA"/>
    <property type="match status" value="1"/>
</dbReference>
<keyword evidence="5" id="KW-0547">Nucleotide-binding</keyword>
<dbReference type="RefSeq" id="WP_244297440.1">
    <property type="nucleotide sequence ID" value="NZ_OBML01000004.1"/>
</dbReference>
<feature type="domain" description="ABC transporter" evidence="10">
    <location>
        <begin position="31"/>
        <end position="263"/>
    </location>
</feature>